<comment type="caution">
    <text evidence="2">The sequence shown here is derived from an EMBL/GenBank/DDBJ whole genome shotgun (WGS) entry which is preliminary data.</text>
</comment>
<feature type="transmembrane region" description="Helical" evidence="1">
    <location>
        <begin position="33"/>
        <end position="54"/>
    </location>
</feature>
<evidence type="ECO:0000313" key="2">
    <source>
        <dbReference type="EMBL" id="MDL4841715.1"/>
    </source>
</evidence>
<dbReference type="Proteomes" id="UP001235343">
    <property type="component" value="Unassembled WGS sequence"/>
</dbReference>
<proteinExistence type="predicted"/>
<feature type="transmembrane region" description="Helical" evidence="1">
    <location>
        <begin position="7"/>
        <end position="27"/>
    </location>
</feature>
<feature type="transmembrane region" description="Helical" evidence="1">
    <location>
        <begin position="66"/>
        <end position="81"/>
    </location>
</feature>
<evidence type="ECO:0008006" key="4">
    <source>
        <dbReference type="Google" id="ProtNLM"/>
    </source>
</evidence>
<reference evidence="2 3" key="1">
    <citation type="submission" date="2023-06" db="EMBL/GenBank/DDBJ databases">
        <title>Aquibacillus rhizosphaerae LR5S19.</title>
        <authorList>
            <person name="Sun J.-Q."/>
        </authorList>
    </citation>
    <scope>NUCLEOTIDE SEQUENCE [LARGE SCALE GENOMIC DNA]</scope>
    <source>
        <strain evidence="2 3">LR5S19</strain>
    </source>
</reference>
<dbReference type="RefSeq" id="WP_285933004.1">
    <property type="nucleotide sequence ID" value="NZ_JASTZU010000043.1"/>
</dbReference>
<keyword evidence="1" id="KW-0472">Membrane</keyword>
<accession>A0ABT7L955</accession>
<evidence type="ECO:0000313" key="3">
    <source>
        <dbReference type="Proteomes" id="UP001235343"/>
    </source>
</evidence>
<gene>
    <name evidence="2" type="ORF">QQS35_14845</name>
</gene>
<dbReference type="EMBL" id="JASTZU010000043">
    <property type="protein sequence ID" value="MDL4841715.1"/>
    <property type="molecule type" value="Genomic_DNA"/>
</dbReference>
<evidence type="ECO:0000256" key="1">
    <source>
        <dbReference type="SAM" id="Phobius"/>
    </source>
</evidence>
<organism evidence="2 3">
    <name type="scientific">Aquibacillus rhizosphaerae</name>
    <dbReference type="NCBI Taxonomy" id="3051431"/>
    <lineage>
        <taxon>Bacteria</taxon>
        <taxon>Bacillati</taxon>
        <taxon>Bacillota</taxon>
        <taxon>Bacilli</taxon>
        <taxon>Bacillales</taxon>
        <taxon>Bacillaceae</taxon>
        <taxon>Aquibacillus</taxon>
    </lineage>
</organism>
<protein>
    <recommendedName>
        <fullName evidence="4">DUF4181 domain-containing protein</fullName>
    </recommendedName>
</protein>
<keyword evidence="1" id="KW-1133">Transmembrane helix</keyword>
<name>A0ABT7L955_9BACI</name>
<keyword evidence="1" id="KW-0812">Transmembrane</keyword>
<keyword evidence="3" id="KW-1185">Reference proteome</keyword>
<sequence>MNHPYKKFVQLQIFMMFLTLFLGIIALVKSSVFLALITCFTLALSFAFEGIVELKKKNTFHFGQQLLRALIIVIFVCYLYFK</sequence>